<gene>
    <name evidence="4" type="ORF">CcaverHIS019_0307230</name>
</gene>
<evidence type="ECO:0000256" key="3">
    <source>
        <dbReference type="SAM" id="SignalP"/>
    </source>
</evidence>
<feature type="region of interest" description="Disordered" evidence="1">
    <location>
        <begin position="564"/>
        <end position="605"/>
    </location>
</feature>
<keyword evidence="5" id="KW-1185">Reference proteome</keyword>
<name>A0AA48L2U7_9TREE</name>
<feature type="compositionally biased region" description="Polar residues" evidence="1">
    <location>
        <begin position="479"/>
        <end position="491"/>
    </location>
</feature>
<dbReference type="KEGG" id="ccac:CcaHIS019_0307230"/>
<accession>A0AA48L2U7</accession>
<dbReference type="AlphaFoldDB" id="A0AA48L2U7"/>
<feature type="region of interest" description="Disordered" evidence="1">
    <location>
        <begin position="409"/>
        <end position="450"/>
    </location>
</feature>
<organism evidence="4 5">
    <name type="scientific">Cutaneotrichosporon cavernicola</name>
    <dbReference type="NCBI Taxonomy" id="279322"/>
    <lineage>
        <taxon>Eukaryota</taxon>
        <taxon>Fungi</taxon>
        <taxon>Dikarya</taxon>
        <taxon>Basidiomycota</taxon>
        <taxon>Agaricomycotina</taxon>
        <taxon>Tremellomycetes</taxon>
        <taxon>Trichosporonales</taxon>
        <taxon>Trichosporonaceae</taxon>
        <taxon>Cutaneotrichosporon</taxon>
    </lineage>
</organism>
<sequence>MVAFALALAFAVSVYSVTVPITFDSYSLNAVYLPRVNGSLTETGYWNASFTDTPWSTRSQGTEGAGLGYHYASYNSSLDPPSVSYGFYGTGIQFFGYWGYLGEGKMTAGGSGETTLYIDSDGYTGVQNIALEGRSDQRPMKRAQPTLLCHVKDLPVGFYTVTLRVTSGTVSFTHSVIDVDFGATQPEIDLVRQNPEVRSPIVENALGESVRNDAFGNWSGTSWSVIPQRRVIGTSAINDSVVIDLGTGNYWMRLKGGRGYSGSYFRYSISPPPTMLLKQSDDLRTFAPWEVYNVSLLATTLDPGQRYNLTLTNLNNNGWDYGVEQLNNAASWFEIASLELWRKDIVPPPSKGLPIGVIVGSVVGGVFATIVGVAGVWWCVWGRWRRHGTISPAEGFEVDESPGAVSTPFVTSSFTTESGQPSYFPSRVPPMRDARGKRVSMSSGPGGEMSMSLVSEAVSSQKLRQLGNQPLSPDRRYSSDSSGTNLTRLTGATVGQSNLGISSGMSNPFGGDRPTFQGLDAGPIQSPMEVPPSYDPEWEPRARVESTARQSTATLMSSSAFVEEPQVLCKSDASPEGVELSKPNAEVDEGQGHGSSAAERASPTP</sequence>
<feature type="signal peptide" evidence="3">
    <location>
        <begin position="1"/>
        <end position="16"/>
    </location>
</feature>
<keyword evidence="2" id="KW-0472">Membrane</keyword>
<feature type="region of interest" description="Disordered" evidence="1">
    <location>
        <begin position="466"/>
        <end position="491"/>
    </location>
</feature>
<evidence type="ECO:0000313" key="4">
    <source>
        <dbReference type="EMBL" id="BEI90653.1"/>
    </source>
</evidence>
<dbReference type="RefSeq" id="XP_060455918.1">
    <property type="nucleotide sequence ID" value="XM_060599201.1"/>
</dbReference>
<evidence type="ECO:0000256" key="2">
    <source>
        <dbReference type="SAM" id="Phobius"/>
    </source>
</evidence>
<feature type="compositionally biased region" description="Low complexity" evidence="1">
    <location>
        <begin position="409"/>
        <end position="418"/>
    </location>
</feature>
<feature type="transmembrane region" description="Helical" evidence="2">
    <location>
        <begin position="353"/>
        <end position="380"/>
    </location>
</feature>
<reference evidence="4" key="1">
    <citation type="journal article" date="2023" name="BMC Genomics">
        <title>Chromosome-level genome assemblies of Cutaneotrichosporon spp. (Trichosporonales, Basidiomycota) reveal imbalanced evolution between nucleotide sequences and chromosome synteny.</title>
        <authorList>
            <person name="Kobayashi Y."/>
            <person name="Kayamori A."/>
            <person name="Aoki K."/>
            <person name="Shiwa Y."/>
            <person name="Matsutani M."/>
            <person name="Fujita N."/>
            <person name="Sugita T."/>
            <person name="Iwasaki W."/>
            <person name="Tanaka N."/>
            <person name="Takashima M."/>
        </authorList>
    </citation>
    <scope>NUCLEOTIDE SEQUENCE</scope>
    <source>
        <strain evidence="4">HIS019</strain>
    </source>
</reference>
<dbReference type="GeneID" id="85494523"/>
<evidence type="ECO:0000313" key="5">
    <source>
        <dbReference type="Proteomes" id="UP001233271"/>
    </source>
</evidence>
<keyword evidence="2" id="KW-1133">Transmembrane helix</keyword>
<evidence type="ECO:0000256" key="1">
    <source>
        <dbReference type="SAM" id="MobiDB-lite"/>
    </source>
</evidence>
<protein>
    <submittedName>
        <fullName evidence="4">Uncharacterized protein</fullName>
    </submittedName>
</protein>
<keyword evidence="2" id="KW-0812">Transmembrane</keyword>
<feature type="compositionally biased region" description="Low complexity" evidence="1">
    <location>
        <begin position="440"/>
        <end position="450"/>
    </location>
</feature>
<dbReference type="EMBL" id="AP028214">
    <property type="protein sequence ID" value="BEI90653.1"/>
    <property type="molecule type" value="Genomic_DNA"/>
</dbReference>
<dbReference type="Proteomes" id="UP001233271">
    <property type="component" value="Chromosome 3"/>
</dbReference>
<keyword evidence="3" id="KW-0732">Signal</keyword>
<feature type="chain" id="PRO_5041238653" evidence="3">
    <location>
        <begin position="17"/>
        <end position="605"/>
    </location>
</feature>
<proteinExistence type="predicted"/>